<dbReference type="CDD" id="cd09110">
    <property type="entry name" value="PLDc_CLS_1"/>
    <property type="match status" value="1"/>
</dbReference>
<dbReference type="Pfam" id="PF13396">
    <property type="entry name" value="PLDc_N"/>
    <property type="match status" value="1"/>
</dbReference>
<comment type="similarity">
    <text evidence="13">Belongs to the phospholipase D family. Cardiolipin synthase subfamily.</text>
</comment>
<evidence type="ECO:0000256" key="7">
    <source>
        <dbReference type="ARBA" id="ARBA00022989"/>
    </source>
</evidence>
<dbReference type="PANTHER" id="PTHR21248">
    <property type="entry name" value="CARDIOLIPIN SYNTHASE"/>
    <property type="match status" value="1"/>
</dbReference>
<evidence type="ECO:0000259" key="15">
    <source>
        <dbReference type="PROSITE" id="PS50035"/>
    </source>
</evidence>
<feature type="transmembrane region" description="Helical" evidence="13">
    <location>
        <begin position="12"/>
        <end position="36"/>
    </location>
</feature>
<evidence type="ECO:0000256" key="9">
    <source>
        <dbReference type="ARBA" id="ARBA00023136"/>
    </source>
</evidence>
<comment type="catalytic activity">
    <reaction evidence="13">
        <text>2 a 1,2-diacyl-sn-glycero-3-phospho-(1'-sn-glycerol) = a cardiolipin + glycerol</text>
        <dbReference type="Rhea" id="RHEA:31451"/>
        <dbReference type="ChEBI" id="CHEBI:17754"/>
        <dbReference type="ChEBI" id="CHEBI:62237"/>
        <dbReference type="ChEBI" id="CHEBI:64716"/>
    </reaction>
</comment>
<keyword evidence="7 13" id="KW-1133">Transmembrane helix</keyword>
<dbReference type="SMART" id="SM00155">
    <property type="entry name" value="PLDc"/>
    <property type="match status" value="2"/>
</dbReference>
<comment type="caution">
    <text evidence="16">The sequence shown here is derived from an EMBL/GenBank/DDBJ whole genome shotgun (WGS) entry which is preliminary data.</text>
</comment>
<dbReference type="Proteomes" id="UP000284219">
    <property type="component" value="Unassembled WGS sequence"/>
</dbReference>
<dbReference type="InterPro" id="IPR001736">
    <property type="entry name" value="PLipase_D/transphosphatidylase"/>
</dbReference>
<gene>
    <name evidence="16" type="ORF">BEP19_02305</name>
</gene>
<keyword evidence="17" id="KW-1185">Reference proteome</keyword>
<dbReference type="InterPro" id="IPR027379">
    <property type="entry name" value="CLS_N"/>
</dbReference>
<evidence type="ECO:0000256" key="12">
    <source>
        <dbReference type="ARBA" id="ARBA00057569"/>
    </source>
</evidence>
<dbReference type="Pfam" id="PF13091">
    <property type="entry name" value="PLDc_2"/>
    <property type="match status" value="2"/>
</dbReference>
<dbReference type="GO" id="GO:0005886">
    <property type="term" value="C:plasma membrane"/>
    <property type="evidence" value="ECO:0007669"/>
    <property type="project" value="UniProtKB-SubCell"/>
</dbReference>
<feature type="active site" evidence="13">
    <location>
        <position position="229"/>
    </location>
</feature>
<feature type="transmembrane region" description="Helical" evidence="13">
    <location>
        <begin position="42"/>
        <end position="65"/>
    </location>
</feature>
<evidence type="ECO:0000256" key="4">
    <source>
        <dbReference type="ARBA" id="ARBA00022679"/>
    </source>
</evidence>
<organism evidence="16 17">
    <name type="scientific">Ammoniphilus oxalaticus</name>
    <dbReference type="NCBI Taxonomy" id="66863"/>
    <lineage>
        <taxon>Bacteria</taxon>
        <taxon>Bacillati</taxon>
        <taxon>Bacillota</taxon>
        <taxon>Bacilli</taxon>
        <taxon>Bacillales</taxon>
        <taxon>Paenibacillaceae</taxon>
        <taxon>Aneurinibacillus group</taxon>
        <taxon>Ammoniphilus</taxon>
    </lineage>
</organism>
<dbReference type="InterPro" id="IPR030874">
    <property type="entry name" value="Cardiolipin_synth_Firmi"/>
</dbReference>
<dbReference type="FunFam" id="3.30.870.10:FF:000021">
    <property type="entry name" value="Cardiolipin synthase"/>
    <property type="match status" value="1"/>
</dbReference>
<dbReference type="PANTHER" id="PTHR21248:SF22">
    <property type="entry name" value="PHOSPHOLIPASE D"/>
    <property type="match status" value="1"/>
</dbReference>
<evidence type="ECO:0000256" key="2">
    <source>
        <dbReference type="ARBA" id="ARBA00022475"/>
    </source>
</evidence>
<keyword evidence="11 13" id="KW-1208">Phospholipid metabolism</keyword>
<feature type="active site" evidence="13">
    <location>
        <position position="227"/>
    </location>
</feature>
<comment type="subcellular location">
    <subcellularLocation>
        <location evidence="1 13">Cell membrane</location>
        <topology evidence="1 13">Multi-pass membrane protein</topology>
    </subcellularLocation>
</comment>
<feature type="active site" evidence="13">
    <location>
        <position position="407"/>
    </location>
</feature>
<feature type="active site" evidence="13">
    <location>
        <position position="412"/>
    </location>
</feature>
<evidence type="ECO:0000256" key="8">
    <source>
        <dbReference type="ARBA" id="ARBA00023098"/>
    </source>
</evidence>
<dbReference type="AlphaFoldDB" id="A0A419SNH1"/>
<keyword evidence="9 13" id="KW-0472">Membrane</keyword>
<name>A0A419SNH1_9BACL</name>
<proteinExistence type="inferred from homology"/>
<dbReference type="Gene3D" id="3.30.870.10">
    <property type="entry name" value="Endonuclease Chain A"/>
    <property type="match status" value="2"/>
</dbReference>
<feature type="active site" evidence="13">
    <location>
        <position position="405"/>
    </location>
</feature>
<dbReference type="InterPro" id="IPR025202">
    <property type="entry name" value="PLD-like_dom"/>
</dbReference>
<dbReference type="EMBL" id="MCHY01000006">
    <property type="protein sequence ID" value="RKD25792.1"/>
    <property type="molecule type" value="Genomic_DNA"/>
</dbReference>
<evidence type="ECO:0000256" key="1">
    <source>
        <dbReference type="ARBA" id="ARBA00004651"/>
    </source>
</evidence>
<feature type="domain" description="PLD phosphodiesterase" evidence="15">
    <location>
        <begin position="400"/>
        <end position="427"/>
    </location>
</feature>
<accession>A0A419SNH1</accession>
<evidence type="ECO:0000256" key="11">
    <source>
        <dbReference type="ARBA" id="ARBA00023264"/>
    </source>
</evidence>
<dbReference type="CDD" id="cd09112">
    <property type="entry name" value="PLDc_CLS_2"/>
    <property type="match status" value="1"/>
</dbReference>
<evidence type="ECO:0000256" key="3">
    <source>
        <dbReference type="ARBA" id="ARBA00022516"/>
    </source>
</evidence>
<dbReference type="GO" id="GO:0032049">
    <property type="term" value="P:cardiolipin biosynthetic process"/>
    <property type="evidence" value="ECO:0007669"/>
    <property type="project" value="UniProtKB-UniRule"/>
</dbReference>
<evidence type="ECO:0000256" key="6">
    <source>
        <dbReference type="ARBA" id="ARBA00022737"/>
    </source>
</evidence>
<evidence type="ECO:0000256" key="13">
    <source>
        <dbReference type="HAMAP-Rule" id="MF_01916"/>
    </source>
</evidence>
<dbReference type="FunFam" id="3.30.870.10:FF:000014">
    <property type="entry name" value="Cardiolipin synthase"/>
    <property type="match status" value="1"/>
</dbReference>
<keyword evidence="3 13" id="KW-0444">Lipid biosynthesis</keyword>
<evidence type="ECO:0000256" key="10">
    <source>
        <dbReference type="ARBA" id="ARBA00023209"/>
    </source>
</evidence>
<dbReference type="NCBIfam" id="TIGR04265">
    <property type="entry name" value="bac_cardiolipin"/>
    <property type="match status" value="1"/>
</dbReference>
<dbReference type="SUPFAM" id="SSF56024">
    <property type="entry name" value="Phospholipase D/nuclease"/>
    <property type="match status" value="2"/>
</dbReference>
<dbReference type="InterPro" id="IPR022924">
    <property type="entry name" value="Cardiolipin_synthase"/>
</dbReference>
<dbReference type="HAMAP" id="MF_01916">
    <property type="entry name" value="Cardiolipin_synth_Cls"/>
    <property type="match status" value="1"/>
</dbReference>
<comment type="function">
    <text evidence="12 13">Catalyzes the reversible phosphatidyl group transfer from one phosphatidylglycerol molecule to another to form cardiolipin (CL) (diphosphatidylglycerol) and glycerol.</text>
</comment>
<feature type="active site" evidence="13">
    <location>
        <position position="234"/>
    </location>
</feature>
<evidence type="ECO:0000256" key="14">
    <source>
        <dbReference type="NCBIfam" id="TIGR04265"/>
    </source>
</evidence>
<evidence type="ECO:0000313" key="17">
    <source>
        <dbReference type="Proteomes" id="UP000284219"/>
    </source>
</evidence>
<keyword evidence="6" id="KW-0677">Repeat</keyword>
<keyword evidence="4 13" id="KW-0808">Transferase</keyword>
<feature type="domain" description="PLD phosphodiesterase" evidence="15">
    <location>
        <begin position="222"/>
        <end position="249"/>
    </location>
</feature>
<keyword evidence="2 13" id="KW-1003">Cell membrane</keyword>
<evidence type="ECO:0000256" key="5">
    <source>
        <dbReference type="ARBA" id="ARBA00022692"/>
    </source>
</evidence>
<dbReference type="PROSITE" id="PS50035">
    <property type="entry name" value="PLD"/>
    <property type="match status" value="2"/>
</dbReference>
<evidence type="ECO:0000313" key="16">
    <source>
        <dbReference type="EMBL" id="RKD25792.1"/>
    </source>
</evidence>
<keyword evidence="5 13" id="KW-0812">Transmembrane</keyword>
<reference evidence="16 17" key="1">
    <citation type="submission" date="2016-08" db="EMBL/GenBank/DDBJ databases">
        <title>Novel Firmicute Genomes.</title>
        <authorList>
            <person name="Poppleton D.I."/>
            <person name="Gribaldo S."/>
        </authorList>
    </citation>
    <scope>NUCLEOTIDE SEQUENCE [LARGE SCALE GENOMIC DNA]</scope>
    <source>
        <strain evidence="16 17">RAOx-1</strain>
    </source>
</reference>
<keyword evidence="10 13" id="KW-0594">Phospholipid biosynthesis</keyword>
<dbReference type="GO" id="GO:0008808">
    <property type="term" value="F:cardiolipin synthase activity"/>
    <property type="evidence" value="ECO:0007669"/>
    <property type="project" value="UniProtKB-UniRule"/>
</dbReference>
<protein>
    <recommendedName>
        <fullName evidence="13 14">Cardiolipin synthase</fullName>
        <shortName evidence="13">CL synthase</shortName>
        <ecNumber evidence="13 14">2.7.8.-</ecNumber>
    </recommendedName>
</protein>
<dbReference type="EC" id="2.7.8.-" evidence="13 14"/>
<keyword evidence="8 13" id="KW-0443">Lipid metabolism</keyword>
<sequence>MENITSKRGREVDYFSLILSVLFFVNIFFGIVIIFFERRNSGATWAWLMVLVFLPIVGFVLYLIFGKNLSRKKMFKWVGKEKIGIKEQITDQIESIKQGTFPFQHDDCSTRKEQIYMHLVDDGALFTEDNEVKIFTDGREKFDALLHDIEQATNHVHIQYYIIREDGLGRRLVEALTNKAKQGVETKLLYDYMGSRKITSSFFKAYREAGGRTEAFFPYLHLNYRNHRKLVIIDGAIGYVGGFNVGDEYLGLDPKFGYWRDTHLRTEGKIVHALQTRFILDWNQASRRNKLTYQPRFFPDPQPAGNVSAQIVSSGPDTEQQQIKNGYVKMIFSAKQYVYLQTPYFIPDDTLLDALKIAALSGVDTRIMIPNKPDHPFVYWATLSNAGELLKAGVKVYLYEKGFIHAKMVVADDAIASVGTANIDPRSFRLNFEVNAFLYDGETASALRKTFEDDMLDSKELTVEDYENRSMFTKFKESVSRLLSPIL</sequence>